<dbReference type="Proteomes" id="UP001206483">
    <property type="component" value="Unassembled WGS sequence"/>
</dbReference>
<evidence type="ECO:0000313" key="1">
    <source>
        <dbReference type="EMBL" id="MCP2311205.1"/>
    </source>
</evidence>
<organism evidence="1 2">
    <name type="scientific">Kitasatospora paracochleata</name>
    <dbReference type="NCBI Taxonomy" id="58354"/>
    <lineage>
        <taxon>Bacteria</taxon>
        <taxon>Bacillati</taxon>
        <taxon>Actinomycetota</taxon>
        <taxon>Actinomycetes</taxon>
        <taxon>Kitasatosporales</taxon>
        <taxon>Streptomycetaceae</taxon>
        <taxon>Kitasatospora</taxon>
    </lineage>
</organism>
<dbReference type="InterPro" id="IPR011008">
    <property type="entry name" value="Dimeric_a/b-barrel"/>
</dbReference>
<gene>
    <name evidence="1" type="ORF">FHR36_004368</name>
</gene>
<sequence>MRFIQIIEYKTSRIDEFNALLDRWVEKNAGRSLATRAVHARDRDNANVYLNIVEFPSYEQAMENSSRPETAEFAEQVKALCDGPPTFRNLDLVKEHDVQS</sequence>
<dbReference type="EMBL" id="JAMZDX010000004">
    <property type="protein sequence ID" value="MCP2311205.1"/>
    <property type="molecule type" value="Genomic_DNA"/>
</dbReference>
<keyword evidence="1" id="KW-0503">Monooxygenase</keyword>
<keyword evidence="2" id="KW-1185">Reference proteome</keyword>
<keyword evidence="1" id="KW-0560">Oxidoreductase</keyword>
<protein>
    <submittedName>
        <fullName evidence="1">Quinol monooxygenase YgiN</fullName>
    </submittedName>
</protein>
<dbReference type="RefSeq" id="WP_253799839.1">
    <property type="nucleotide sequence ID" value="NZ_BAAAUB010000071.1"/>
</dbReference>
<reference evidence="1 2" key="1">
    <citation type="submission" date="2022-06" db="EMBL/GenBank/DDBJ databases">
        <title>Sequencing the genomes of 1000 actinobacteria strains.</title>
        <authorList>
            <person name="Klenk H.-P."/>
        </authorList>
    </citation>
    <scope>NUCLEOTIDE SEQUENCE [LARGE SCALE GENOMIC DNA]</scope>
    <source>
        <strain evidence="1 2">DSM 41656</strain>
    </source>
</reference>
<proteinExistence type="predicted"/>
<evidence type="ECO:0000313" key="2">
    <source>
        <dbReference type="Proteomes" id="UP001206483"/>
    </source>
</evidence>
<comment type="caution">
    <text evidence="1">The sequence shown here is derived from an EMBL/GenBank/DDBJ whole genome shotgun (WGS) entry which is preliminary data.</text>
</comment>
<name>A0ABT1J1A5_9ACTN</name>
<dbReference type="SUPFAM" id="SSF54909">
    <property type="entry name" value="Dimeric alpha+beta barrel"/>
    <property type="match status" value="1"/>
</dbReference>
<dbReference type="GO" id="GO:0004497">
    <property type="term" value="F:monooxygenase activity"/>
    <property type="evidence" value="ECO:0007669"/>
    <property type="project" value="UniProtKB-KW"/>
</dbReference>
<accession>A0ABT1J1A5</accession>